<protein>
    <submittedName>
        <fullName evidence="2">Uncharacterized protein</fullName>
    </submittedName>
</protein>
<name>A0A9P5MPG4_9AGAM</name>
<dbReference type="AlphaFoldDB" id="A0A9P5MPG4"/>
<evidence type="ECO:0000256" key="1">
    <source>
        <dbReference type="SAM" id="MobiDB-lite"/>
    </source>
</evidence>
<feature type="compositionally biased region" description="Low complexity" evidence="1">
    <location>
        <begin position="1"/>
        <end position="14"/>
    </location>
</feature>
<reference evidence="2" key="1">
    <citation type="submission" date="2019-10" db="EMBL/GenBank/DDBJ databases">
        <authorList>
            <consortium name="DOE Joint Genome Institute"/>
            <person name="Kuo A."/>
            <person name="Miyauchi S."/>
            <person name="Kiss E."/>
            <person name="Drula E."/>
            <person name="Kohler A."/>
            <person name="Sanchez-Garcia M."/>
            <person name="Andreopoulos B."/>
            <person name="Barry K.W."/>
            <person name="Bonito G."/>
            <person name="Buee M."/>
            <person name="Carver A."/>
            <person name="Chen C."/>
            <person name="Cichocki N."/>
            <person name="Clum A."/>
            <person name="Culley D."/>
            <person name="Crous P.W."/>
            <person name="Fauchery L."/>
            <person name="Girlanda M."/>
            <person name="Hayes R."/>
            <person name="Keri Z."/>
            <person name="LaButti K."/>
            <person name="Lipzen A."/>
            <person name="Lombard V."/>
            <person name="Magnuson J."/>
            <person name="Maillard F."/>
            <person name="Morin E."/>
            <person name="Murat C."/>
            <person name="Nolan M."/>
            <person name="Ohm R."/>
            <person name="Pangilinan J."/>
            <person name="Pereira M."/>
            <person name="Perotto S."/>
            <person name="Peter M."/>
            <person name="Riley R."/>
            <person name="Sitrit Y."/>
            <person name="Stielow B."/>
            <person name="Szollosi G."/>
            <person name="Zifcakova L."/>
            <person name="Stursova M."/>
            <person name="Spatafora J.W."/>
            <person name="Tedersoo L."/>
            <person name="Vaario L.-M."/>
            <person name="Yamada A."/>
            <person name="Yan M."/>
            <person name="Wang P."/>
            <person name="Xu J."/>
            <person name="Bruns T."/>
            <person name="Baldrian P."/>
            <person name="Vilgalys R."/>
            <person name="Henrissat B."/>
            <person name="Grigoriev I.V."/>
            <person name="Hibbett D."/>
            <person name="Nagy L.G."/>
            <person name="Martin F.M."/>
        </authorList>
    </citation>
    <scope>NUCLEOTIDE SEQUENCE</scope>
    <source>
        <strain evidence="2">Prilba</strain>
    </source>
</reference>
<evidence type="ECO:0000313" key="2">
    <source>
        <dbReference type="EMBL" id="KAF8459971.1"/>
    </source>
</evidence>
<evidence type="ECO:0000313" key="3">
    <source>
        <dbReference type="Proteomes" id="UP000759537"/>
    </source>
</evidence>
<dbReference type="EMBL" id="WHVB01000214">
    <property type="protein sequence ID" value="KAF8459971.1"/>
    <property type="molecule type" value="Genomic_DNA"/>
</dbReference>
<reference evidence="2" key="2">
    <citation type="journal article" date="2020" name="Nat. Commun.">
        <title>Large-scale genome sequencing of mycorrhizal fungi provides insights into the early evolution of symbiotic traits.</title>
        <authorList>
            <person name="Miyauchi S."/>
            <person name="Kiss E."/>
            <person name="Kuo A."/>
            <person name="Drula E."/>
            <person name="Kohler A."/>
            <person name="Sanchez-Garcia M."/>
            <person name="Morin E."/>
            <person name="Andreopoulos B."/>
            <person name="Barry K.W."/>
            <person name="Bonito G."/>
            <person name="Buee M."/>
            <person name="Carver A."/>
            <person name="Chen C."/>
            <person name="Cichocki N."/>
            <person name="Clum A."/>
            <person name="Culley D."/>
            <person name="Crous P.W."/>
            <person name="Fauchery L."/>
            <person name="Girlanda M."/>
            <person name="Hayes R.D."/>
            <person name="Keri Z."/>
            <person name="LaButti K."/>
            <person name="Lipzen A."/>
            <person name="Lombard V."/>
            <person name="Magnuson J."/>
            <person name="Maillard F."/>
            <person name="Murat C."/>
            <person name="Nolan M."/>
            <person name="Ohm R.A."/>
            <person name="Pangilinan J."/>
            <person name="Pereira M.F."/>
            <person name="Perotto S."/>
            <person name="Peter M."/>
            <person name="Pfister S."/>
            <person name="Riley R."/>
            <person name="Sitrit Y."/>
            <person name="Stielow J.B."/>
            <person name="Szollosi G."/>
            <person name="Zifcakova L."/>
            <person name="Stursova M."/>
            <person name="Spatafora J.W."/>
            <person name="Tedersoo L."/>
            <person name="Vaario L.M."/>
            <person name="Yamada A."/>
            <person name="Yan M."/>
            <person name="Wang P."/>
            <person name="Xu J."/>
            <person name="Bruns T."/>
            <person name="Baldrian P."/>
            <person name="Vilgalys R."/>
            <person name="Dunand C."/>
            <person name="Henrissat B."/>
            <person name="Grigoriev I.V."/>
            <person name="Hibbett D."/>
            <person name="Nagy L.G."/>
            <person name="Martin F.M."/>
        </authorList>
    </citation>
    <scope>NUCLEOTIDE SEQUENCE</scope>
    <source>
        <strain evidence="2">Prilba</strain>
    </source>
</reference>
<comment type="caution">
    <text evidence="2">The sequence shown here is derived from an EMBL/GenBank/DDBJ whole genome shotgun (WGS) entry which is preliminary data.</text>
</comment>
<feature type="region of interest" description="Disordered" evidence="1">
    <location>
        <begin position="1"/>
        <end position="27"/>
    </location>
</feature>
<gene>
    <name evidence="2" type="ORF">DFH94DRAFT_810632</name>
</gene>
<dbReference type="Proteomes" id="UP000759537">
    <property type="component" value="Unassembled WGS sequence"/>
</dbReference>
<accession>A0A9P5MPG4</accession>
<keyword evidence="3" id="KW-1185">Reference proteome</keyword>
<proteinExistence type="predicted"/>
<sequence>MPPNMNTHPPTHTHAPQHKPTPPNAYTCPRTRTHAPQRVCVPPNTYARPPTRACCHPAVGDACACTWVSGARVAQHKVRRGRGHPARARAWAWAYSEGEGVGVDREGEGEGEEHGQKLAVGVSIETWCLGEGEGMWWAKVKARGVWWAKACGWQRRGHVVGKGEQARASKGLTRGEVEHIVRCFDLEFLDDWNGCTGAA</sequence>
<organism evidence="2 3">
    <name type="scientific">Russula ochroleuca</name>
    <dbReference type="NCBI Taxonomy" id="152965"/>
    <lineage>
        <taxon>Eukaryota</taxon>
        <taxon>Fungi</taxon>
        <taxon>Dikarya</taxon>
        <taxon>Basidiomycota</taxon>
        <taxon>Agaricomycotina</taxon>
        <taxon>Agaricomycetes</taxon>
        <taxon>Russulales</taxon>
        <taxon>Russulaceae</taxon>
        <taxon>Russula</taxon>
    </lineage>
</organism>